<organism evidence="2 3">
    <name type="scientific">Mycolicibacterium anyangense</name>
    <dbReference type="NCBI Taxonomy" id="1431246"/>
    <lineage>
        <taxon>Bacteria</taxon>
        <taxon>Bacillati</taxon>
        <taxon>Actinomycetota</taxon>
        <taxon>Actinomycetes</taxon>
        <taxon>Mycobacteriales</taxon>
        <taxon>Mycobacteriaceae</taxon>
        <taxon>Mycolicibacterium</taxon>
    </lineage>
</organism>
<dbReference type="AlphaFoldDB" id="A0A6N4W2J4"/>
<dbReference type="Proteomes" id="UP000467249">
    <property type="component" value="Chromosome"/>
</dbReference>
<keyword evidence="3" id="KW-1185">Reference proteome</keyword>
<name>A0A6N4W2J4_9MYCO</name>
<protein>
    <submittedName>
        <fullName evidence="2">Uncharacterized protein</fullName>
    </submittedName>
</protein>
<feature type="compositionally biased region" description="Polar residues" evidence="1">
    <location>
        <begin position="232"/>
        <end position="244"/>
    </location>
</feature>
<gene>
    <name evidence="2" type="ORF">MANY_14930</name>
</gene>
<accession>A0A6N4W2J4</accession>
<sequence length="273" mass="27186">MAVVGAMMIAVNPMAPADTAVVSAPRTVSAEVQLAADPITSLIQVATETVENIKTLADRLAADPVPVLTKVLQNQKAYAAYLSGNPTPAGLLAVVTSQATNLVNVLGVVVSLDVLSRIVGIPAAPLLSLAGGAVLAVQNPLNIVAIMAGAFLNGVQVPTVPNSTVQLFGVFTPGGPTAQERGGSVHDVLDIREIVADAIAPFTPPAALTAGPTSSVTAEATTAVSPAPKRSTGATGRSAASNSAGDHGAQRRAAVQKTAHSGGSSGRSARTAD</sequence>
<evidence type="ECO:0000256" key="1">
    <source>
        <dbReference type="SAM" id="MobiDB-lite"/>
    </source>
</evidence>
<dbReference type="EMBL" id="AP022620">
    <property type="protein sequence ID" value="BBZ76156.1"/>
    <property type="molecule type" value="Genomic_DNA"/>
</dbReference>
<reference evidence="2 3" key="1">
    <citation type="journal article" date="2019" name="Emerg. Microbes Infect.">
        <title>Comprehensive subspecies identification of 175 nontuberculous mycobacteria species based on 7547 genomic profiles.</title>
        <authorList>
            <person name="Matsumoto Y."/>
            <person name="Kinjo T."/>
            <person name="Motooka D."/>
            <person name="Nabeya D."/>
            <person name="Jung N."/>
            <person name="Uechi K."/>
            <person name="Horii T."/>
            <person name="Iida T."/>
            <person name="Fujita J."/>
            <person name="Nakamura S."/>
        </authorList>
    </citation>
    <scope>NUCLEOTIDE SEQUENCE [LARGE SCALE GENOMIC DNA]</scope>
    <source>
        <strain evidence="2 3">JCM 30275</strain>
    </source>
</reference>
<feature type="region of interest" description="Disordered" evidence="1">
    <location>
        <begin position="219"/>
        <end position="273"/>
    </location>
</feature>
<feature type="compositionally biased region" description="Low complexity" evidence="1">
    <location>
        <begin position="219"/>
        <end position="228"/>
    </location>
</feature>
<evidence type="ECO:0000313" key="2">
    <source>
        <dbReference type="EMBL" id="BBZ76156.1"/>
    </source>
</evidence>
<proteinExistence type="predicted"/>
<evidence type="ECO:0000313" key="3">
    <source>
        <dbReference type="Proteomes" id="UP000467249"/>
    </source>
</evidence>
<dbReference type="KEGG" id="many:MANY_14930"/>